<protein>
    <submittedName>
        <fullName evidence="1">Uncharacterized protein</fullName>
    </submittedName>
</protein>
<accession>A0A0H5QX48</accession>
<name>A0A0H5QX48_9EUKA</name>
<organism evidence="1">
    <name type="scientific">Spongospora subterranea</name>
    <dbReference type="NCBI Taxonomy" id="70186"/>
    <lineage>
        <taxon>Eukaryota</taxon>
        <taxon>Sar</taxon>
        <taxon>Rhizaria</taxon>
        <taxon>Endomyxa</taxon>
        <taxon>Phytomyxea</taxon>
        <taxon>Plasmodiophorida</taxon>
        <taxon>Plasmodiophoridae</taxon>
        <taxon>Spongospora</taxon>
    </lineage>
</organism>
<dbReference type="EMBL" id="HACM01006126">
    <property type="protein sequence ID" value="CRZ06568.1"/>
    <property type="molecule type" value="Transcribed_RNA"/>
</dbReference>
<sequence length="118" mass="13279">MGPNSSSRSKSDERPQNEEVFTASGYLVDYDCCVTFSMLPTCPILPLDESAGVSLINYYLTSLSDCRSENCQLPISKCNRTKDRYALFLCAYADEGSTRFSPLIILYFQNDLSAFHFI</sequence>
<dbReference type="AlphaFoldDB" id="A0A0H5QX48"/>
<evidence type="ECO:0000313" key="1">
    <source>
        <dbReference type="EMBL" id="CRZ06568.1"/>
    </source>
</evidence>
<reference evidence="1" key="1">
    <citation type="submission" date="2015-04" db="EMBL/GenBank/DDBJ databases">
        <title>The genome sequence of the plant pathogenic Rhizarian Plasmodiophora brassicae reveals insights in its biotrophic life cycle and the origin of chitin synthesis.</title>
        <authorList>
            <person name="Schwelm A."/>
            <person name="Fogelqvist J."/>
            <person name="Knaust A."/>
            <person name="Julke S."/>
            <person name="Lilja T."/>
            <person name="Dhandapani V."/>
            <person name="Bonilla-Rosso G."/>
            <person name="Karlsson M."/>
            <person name="Shevchenko A."/>
            <person name="Choi S.R."/>
            <person name="Kim H.G."/>
            <person name="Park J.Y."/>
            <person name="Lim Y.P."/>
            <person name="Ludwig-Muller J."/>
            <person name="Dixelius C."/>
        </authorList>
    </citation>
    <scope>NUCLEOTIDE SEQUENCE</scope>
    <source>
        <tissue evidence="1">Potato root galls</tissue>
    </source>
</reference>
<proteinExistence type="predicted"/>